<dbReference type="STRING" id="926567.TheveDRAFT_1688"/>
<keyword evidence="2" id="KW-1185">Reference proteome</keyword>
<sequence>MGLWGPPEEDHHSFSPFPVEGREDLACWIHHEVLAWMERSRPSPEGDYLFFVEGVGRLRFRLVE</sequence>
<dbReference type="AlphaFoldDB" id="H0UQP2"/>
<dbReference type="Proteomes" id="UP000005730">
    <property type="component" value="Chromosome"/>
</dbReference>
<organism evidence="1 2">
    <name type="scientific">Thermanaerovibrio velox DSM 12556</name>
    <dbReference type="NCBI Taxonomy" id="926567"/>
    <lineage>
        <taxon>Bacteria</taxon>
        <taxon>Thermotogati</taxon>
        <taxon>Synergistota</taxon>
        <taxon>Synergistia</taxon>
        <taxon>Synergistales</taxon>
        <taxon>Synergistaceae</taxon>
        <taxon>Thermanaerovibrio</taxon>
    </lineage>
</organism>
<dbReference type="eggNOG" id="ENOG5033BNH">
    <property type="taxonomic scope" value="Bacteria"/>
</dbReference>
<evidence type="ECO:0000313" key="2">
    <source>
        <dbReference type="Proteomes" id="UP000005730"/>
    </source>
</evidence>
<dbReference type="HOGENOM" id="CLU_2866397_0_0_0"/>
<gene>
    <name evidence="1" type="ORF">TheveDRAFT_1688</name>
</gene>
<reference evidence="1 2" key="1">
    <citation type="submission" date="2011-10" db="EMBL/GenBank/DDBJ databases">
        <title>The Noncontiguous Finished genome of Thermanaerovibrio velox DSM 12556.</title>
        <authorList>
            <consortium name="US DOE Joint Genome Institute (JGI-PGF)"/>
            <person name="Lucas S."/>
            <person name="Copeland A."/>
            <person name="Lapidus A."/>
            <person name="Glavina del Rio T."/>
            <person name="Dalin E."/>
            <person name="Tice H."/>
            <person name="Bruce D."/>
            <person name="Goodwin L."/>
            <person name="Pitluck S."/>
            <person name="Peters L."/>
            <person name="Mikhailova N."/>
            <person name="Teshima H."/>
            <person name="Kyrpides N."/>
            <person name="Mavromatis K."/>
            <person name="Ivanova N."/>
            <person name="Markowitz V."/>
            <person name="Cheng J.-F."/>
            <person name="Hugenholtz P."/>
            <person name="Woyke T."/>
            <person name="Wu D."/>
            <person name="Spring S."/>
            <person name="Brambilla E.-M."/>
            <person name="Klenk H.-P."/>
            <person name="Eisen J.A."/>
        </authorList>
    </citation>
    <scope>NUCLEOTIDE SEQUENCE [LARGE SCALE GENOMIC DNA]</scope>
    <source>
        <strain evidence="1 2">DSM 12556</strain>
    </source>
</reference>
<evidence type="ECO:0000313" key="1">
    <source>
        <dbReference type="EMBL" id="EHM10806.1"/>
    </source>
</evidence>
<dbReference type="EMBL" id="CM001377">
    <property type="protein sequence ID" value="EHM10806.1"/>
    <property type="molecule type" value="Genomic_DNA"/>
</dbReference>
<accession>H0UQP2</accession>
<protein>
    <submittedName>
        <fullName evidence="1">Uncharacterized protein</fullName>
    </submittedName>
</protein>
<name>H0UQP2_9BACT</name>
<proteinExistence type="predicted"/>